<accession>A0A6A6I9M3</accession>
<proteinExistence type="predicted"/>
<dbReference type="AlphaFoldDB" id="A0A6A6I9M3"/>
<dbReference type="Proteomes" id="UP000800094">
    <property type="component" value="Unassembled WGS sequence"/>
</dbReference>
<organism evidence="2 3">
    <name type="scientific">Trematosphaeria pertusa</name>
    <dbReference type="NCBI Taxonomy" id="390896"/>
    <lineage>
        <taxon>Eukaryota</taxon>
        <taxon>Fungi</taxon>
        <taxon>Dikarya</taxon>
        <taxon>Ascomycota</taxon>
        <taxon>Pezizomycotina</taxon>
        <taxon>Dothideomycetes</taxon>
        <taxon>Pleosporomycetidae</taxon>
        <taxon>Pleosporales</taxon>
        <taxon>Massarineae</taxon>
        <taxon>Trematosphaeriaceae</taxon>
        <taxon>Trematosphaeria</taxon>
    </lineage>
</organism>
<dbReference type="Pfam" id="PF06985">
    <property type="entry name" value="HET"/>
    <property type="match status" value="1"/>
</dbReference>
<protein>
    <submittedName>
        <fullName evidence="2">HET-domain-containing protein</fullName>
    </submittedName>
</protein>
<gene>
    <name evidence="2" type="ORF">BU26DRAFT_566084</name>
</gene>
<keyword evidence="3" id="KW-1185">Reference proteome</keyword>
<dbReference type="EMBL" id="ML987197">
    <property type="protein sequence ID" value="KAF2247086.1"/>
    <property type="molecule type" value="Genomic_DNA"/>
</dbReference>
<name>A0A6A6I9M3_9PLEO</name>
<dbReference type="PANTHER" id="PTHR33112">
    <property type="entry name" value="DOMAIN PROTEIN, PUTATIVE-RELATED"/>
    <property type="match status" value="1"/>
</dbReference>
<sequence length="905" mass="101413">MDAQGHSLVSYLCSICSTIPWIMLMPEDLPAQQHHKSLDALITSAKTCRLCNLVLHAAVSNYRRSLDPPDGHPRWRRFETVGAIDDPATGAVRKIAYKKELGACMMTGESDVCSENQSRGGYFTAMKMEWSTDLQFGRAVIIATSETGQAEGVAPVEDEPIDLEELRKLVPASHGVWVYGNHWSKGEAANFNESIKDLSLINMVGIGARFAPSGLVFDAINNPTRSLHIRGSALSICTDEDEGPPHIQRRFRELKSDSDIAFRRLERWMEDCRTKHKCRPPLLNPTLPTRVLDVFASDRTVALLETRGQRGKYVALSHSWGKSPRLMATKATVEDMEDGIAISFLPKTFQDAIQITKRLGIRYLWIDCLCIIQDDAQDWEREASTMGDLYLNSYLTISAANSTNSYTGCFPKRTADPYISSASLSLGYNSAIQVPGPESCTVGMSHDPGRPPSYLHVWKEWMPGSCSNSMQRCRIGTFGKEFDPIADEPLSARGWTLQERLLPTRIIHYAKDQMFFECADAIRSEDGFVFPSVFFSLDLLLRSQLIDHLEHGASKDTLSLIPGGDAMQGIRWKWGWLGLVQNYSQRKLTYQTDKLTALAGLARIVAERTGDRYYAGLWAAHFLEDACWRVYPQEETMVKQKPVKGKILGPVVRPTEYRAPSWSWASLDAPIRFLALSFPNLLARVVKCLTTPSGTDPYGQVKDGKLVIEARISSFSQTQANTPPQGPVYEIQPYSPKVWNHHGIPVEIRFEDDRPPSDGKLYLDDPASELKFPCYALFLDPAYALVLRTRRGRPAIDNGDIPRSADHLLKDDVSEQLVTSNDALRSVKEDPRRKGWVFQAIANTERIGLASFAKGYKDVPREAQDREPADVKPGEVKWDDIQKVSREESWGPITKDDPAIRVTVL</sequence>
<dbReference type="PANTHER" id="PTHR33112:SF16">
    <property type="entry name" value="HETEROKARYON INCOMPATIBILITY DOMAIN-CONTAINING PROTEIN"/>
    <property type="match status" value="1"/>
</dbReference>
<dbReference type="InterPro" id="IPR010730">
    <property type="entry name" value="HET"/>
</dbReference>
<dbReference type="OrthoDB" id="5125733at2759"/>
<evidence type="ECO:0000313" key="3">
    <source>
        <dbReference type="Proteomes" id="UP000800094"/>
    </source>
</evidence>
<dbReference type="RefSeq" id="XP_033682090.1">
    <property type="nucleotide sequence ID" value="XM_033833465.1"/>
</dbReference>
<evidence type="ECO:0000259" key="1">
    <source>
        <dbReference type="Pfam" id="PF06985"/>
    </source>
</evidence>
<dbReference type="GeneID" id="54586795"/>
<evidence type="ECO:0000313" key="2">
    <source>
        <dbReference type="EMBL" id="KAF2247086.1"/>
    </source>
</evidence>
<reference evidence="2" key="1">
    <citation type="journal article" date="2020" name="Stud. Mycol.">
        <title>101 Dothideomycetes genomes: a test case for predicting lifestyles and emergence of pathogens.</title>
        <authorList>
            <person name="Haridas S."/>
            <person name="Albert R."/>
            <person name="Binder M."/>
            <person name="Bloem J."/>
            <person name="Labutti K."/>
            <person name="Salamov A."/>
            <person name="Andreopoulos B."/>
            <person name="Baker S."/>
            <person name="Barry K."/>
            <person name="Bills G."/>
            <person name="Bluhm B."/>
            <person name="Cannon C."/>
            <person name="Castanera R."/>
            <person name="Culley D."/>
            <person name="Daum C."/>
            <person name="Ezra D."/>
            <person name="Gonzalez J."/>
            <person name="Henrissat B."/>
            <person name="Kuo A."/>
            <person name="Liang C."/>
            <person name="Lipzen A."/>
            <person name="Lutzoni F."/>
            <person name="Magnuson J."/>
            <person name="Mondo S."/>
            <person name="Nolan M."/>
            <person name="Ohm R."/>
            <person name="Pangilinan J."/>
            <person name="Park H.-J."/>
            <person name="Ramirez L."/>
            <person name="Alfaro M."/>
            <person name="Sun H."/>
            <person name="Tritt A."/>
            <person name="Yoshinaga Y."/>
            <person name="Zwiers L.-H."/>
            <person name="Turgeon B."/>
            <person name="Goodwin S."/>
            <person name="Spatafora J."/>
            <person name="Crous P."/>
            <person name="Grigoriev I."/>
        </authorList>
    </citation>
    <scope>NUCLEOTIDE SEQUENCE</scope>
    <source>
        <strain evidence="2">CBS 122368</strain>
    </source>
</reference>
<feature type="domain" description="Heterokaryon incompatibility" evidence="1">
    <location>
        <begin position="313"/>
        <end position="499"/>
    </location>
</feature>